<dbReference type="InterPro" id="IPR036615">
    <property type="entry name" value="Mur_ligase_C_dom_sf"/>
</dbReference>
<evidence type="ECO:0000256" key="2">
    <source>
        <dbReference type="ARBA" id="ARBA00008276"/>
    </source>
</evidence>
<dbReference type="InterPro" id="IPR036565">
    <property type="entry name" value="Mur-like_cat_sf"/>
</dbReference>
<keyword evidence="8" id="KW-0460">Magnesium</keyword>
<dbReference type="PROSITE" id="PS01011">
    <property type="entry name" value="FOLYLPOLYGLU_SYNT_1"/>
    <property type="match status" value="1"/>
</dbReference>
<evidence type="ECO:0000259" key="12">
    <source>
        <dbReference type="Pfam" id="PF02875"/>
    </source>
</evidence>
<dbReference type="FunFam" id="3.40.1190.10:FF:000011">
    <property type="entry name" value="Folylpolyglutamate synthase/dihydrofolate synthase"/>
    <property type="match status" value="1"/>
</dbReference>
<evidence type="ECO:0000313" key="15">
    <source>
        <dbReference type="Proteomes" id="UP000234857"/>
    </source>
</evidence>
<proteinExistence type="inferred from homology"/>
<dbReference type="InterPro" id="IPR018109">
    <property type="entry name" value="Folylpolyglutamate_synth_CS"/>
</dbReference>
<dbReference type="InterPro" id="IPR004101">
    <property type="entry name" value="Mur_ligase_C"/>
</dbReference>
<dbReference type="GO" id="GO:0046872">
    <property type="term" value="F:metal ion binding"/>
    <property type="evidence" value="ECO:0007669"/>
    <property type="project" value="UniProtKB-KW"/>
</dbReference>
<dbReference type="EMBL" id="PKTG01000025">
    <property type="protein sequence ID" value="PLX19575.1"/>
    <property type="molecule type" value="Genomic_DNA"/>
</dbReference>
<evidence type="ECO:0000256" key="4">
    <source>
        <dbReference type="ARBA" id="ARBA00022598"/>
    </source>
</evidence>
<evidence type="ECO:0000259" key="13">
    <source>
        <dbReference type="Pfam" id="PF08245"/>
    </source>
</evidence>
<dbReference type="NCBIfam" id="TIGR01499">
    <property type="entry name" value="folC"/>
    <property type="match status" value="1"/>
</dbReference>
<keyword evidence="6 11" id="KW-0547">Nucleotide-binding</keyword>
<dbReference type="EC" id="6.3.2.17" evidence="3"/>
<dbReference type="InterPro" id="IPR013221">
    <property type="entry name" value="Mur_ligase_cen"/>
</dbReference>
<evidence type="ECO:0000256" key="7">
    <source>
        <dbReference type="ARBA" id="ARBA00022840"/>
    </source>
</evidence>
<sequence length="425" mass="48821">MKGKINLKEYVYDYIRDGKKYELKKIIYLLNILGNQQEDFKTIHVTGTNGKGSTSTYIENIIHSAGFKVGKFTSPHLVRYNERIRFDLKEINDVDLKYILPDLEEAARKTEERFEVKPSFFEMMTAMAFLFFSRKKVDYAVVEVGLGGRLDATNTVKNSISVITTIDKDHTGILGSTMIAIAKEKAGIIKNNSVCISGVKQPHLKNIIRQRCNETKTRLCFLKEDFKLKNMKIKKYGCDFDYIGEKDIEGLHINMPGRHQVDNASLAIRVAEELNIETQKIREGIAKAKFPGRLEFFKKEPSILFDGAHNISGIDALYEYMRKNWQNNKVIVVCTILRDKDAKHFYSRIGKIADKIIITSIDNKRLMDIDFQRKVAEEYNQEVLVIEDLKKALDSVIQKQKKNELLLITGSLYLIGEVKRTIADK</sequence>
<dbReference type="InterPro" id="IPR001645">
    <property type="entry name" value="Folylpolyglutamate_synth"/>
</dbReference>
<name>A0A2N5ZLJ4_MUIH1</name>
<dbReference type="Gene3D" id="3.40.1190.10">
    <property type="entry name" value="Mur-like, catalytic domain"/>
    <property type="match status" value="1"/>
</dbReference>
<dbReference type="Pfam" id="PF02875">
    <property type="entry name" value="Mur_ligase_C"/>
    <property type="match status" value="1"/>
</dbReference>
<evidence type="ECO:0000256" key="10">
    <source>
        <dbReference type="ARBA" id="ARBA00047493"/>
    </source>
</evidence>
<evidence type="ECO:0000256" key="9">
    <source>
        <dbReference type="ARBA" id="ARBA00030592"/>
    </source>
</evidence>
<dbReference type="GO" id="GO:0004326">
    <property type="term" value="F:tetrahydrofolylpolyglutamate synthase activity"/>
    <property type="evidence" value="ECO:0007669"/>
    <property type="project" value="UniProtKB-EC"/>
</dbReference>
<dbReference type="GO" id="GO:0008841">
    <property type="term" value="F:dihydrofolate synthase activity"/>
    <property type="evidence" value="ECO:0007669"/>
    <property type="project" value="TreeGrafter"/>
</dbReference>
<accession>A0A2N5ZLJ4</accession>
<evidence type="ECO:0000256" key="8">
    <source>
        <dbReference type="ARBA" id="ARBA00022842"/>
    </source>
</evidence>
<evidence type="ECO:0000313" key="14">
    <source>
        <dbReference type="EMBL" id="PLX19575.1"/>
    </source>
</evidence>
<evidence type="ECO:0000256" key="11">
    <source>
        <dbReference type="PIRNR" id="PIRNR001563"/>
    </source>
</evidence>
<dbReference type="Pfam" id="PF08245">
    <property type="entry name" value="Mur_ligase_M"/>
    <property type="match status" value="1"/>
</dbReference>
<dbReference type="Gene3D" id="3.90.190.20">
    <property type="entry name" value="Mur ligase, C-terminal domain"/>
    <property type="match status" value="1"/>
</dbReference>
<comment type="catalytic activity">
    <reaction evidence="10">
        <text>(6S)-5,6,7,8-tetrahydrofolyl-(gamma-L-Glu)(n) + L-glutamate + ATP = (6S)-5,6,7,8-tetrahydrofolyl-(gamma-L-Glu)(n+1) + ADP + phosphate + H(+)</text>
        <dbReference type="Rhea" id="RHEA:10580"/>
        <dbReference type="Rhea" id="RHEA-COMP:14738"/>
        <dbReference type="Rhea" id="RHEA-COMP:14740"/>
        <dbReference type="ChEBI" id="CHEBI:15378"/>
        <dbReference type="ChEBI" id="CHEBI:29985"/>
        <dbReference type="ChEBI" id="CHEBI:30616"/>
        <dbReference type="ChEBI" id="CHEBI:43474"/>
        <dbReference type="ChEBI" id="CHEBI:141005"/>
        <dbReference type="ChEBI" id="CHEBI:456216"/>
        <dbReference type="EC" id="6.3.2.17"/>
    </reaction>
</comment>
<dbReference type="PANTHER" id="PTHR11136:SF0">
    <property type="entry name" value="DIHYDROFOLATE SYNTHETASE-RELATED"/>
    <property type="match status" value="1"/>
</dbReference>
<gene>
    <name evidence="14" type="ORF">C0601_01595</name>
</gene>
<keyword evidence="4 11" id="KW-0436">Ligase</keyword>
<protein>
    <recommendedName>
        <fullName evidence="3">tetrahydrofolate synthase</fullName>
        <ecNumber evidence="3">6.3.2.17</ecNumber>
    </recommendedName>
    <alternativeName>
        <fullName evidence="9">Tetrahydrofolylpolyglutamate synthase</fullName>
    </alternativeName>
</protein>
<dbReference type="SUPFAM" id="SSF53623">
    <property type="entry name" value="MurD-like peptide ligases, catalytic domain"/>
    <property type="match status" value="1"/>
</dbReference>
<evidence type="ECO:0000256" key="6">
    <source>
        <dbReference type="ARBA" id="ARBA00022741"/>
    </source>
</evidence>
<keyword evidence="7 11" id="KW-0067">ATP-binding</keyword>
<dbReference type="GO" id="GO:0005737">
    <property type="term" value="C:cytoplasm"/>
    <property type="evidence" value="ECO:0007669"/>
    <property type="project" value="TreeGrafter"/>
</dbReference>
<dbReference type="PANTHER" id="PTHR11136">
    <property type="entry name" value="FOLYLPOLYGLUTAMATE SYNTHASE-RELATED"/>
    <property type="match status" value="1"/>
</dbReference>
<dbReference type="PIRSF" id="PIRSF001563">
    <property type="entry name" value="Folylpolyglu_synth"/>
    <property type="match status" value="1"/>
</dbReference>
<comment type="caution">
    <text evidence="14">The sequence shown here is derived from an EMBL/GenBank/DDBJ whole genome shotgun (WGS) entry which is preliminary data.</text>
</comment>
<reference evidence="14 15" key="1">
    <citation type="submission" date="2017-11" db="EMBL/GenBank/DDBJ databases">
        <title>Genome-resolved metagenomics identifies genetic mobility, metabolic interactions, and unexpected diversity in perchlorate-reducing communities.</title>
        <authorList>
            <person name="Barnum T.P."/>
            <person name="Figueroa I.A."/>
            <person name="Carlstrom C.I."/>
            <person name="Lucas L.N."/>
            <person name="Engelbrektson A.L."/>
            <person name="Coates J.D."/>
        </authorList>
    </citation>
    <scope>NUCLEOTIDE SEQUENCE [LARGE SCALE GENOMIC DNA]</scope>
    <source>
        <strain evidence="14">BM706</strain>
    </source>
</reference>
<comment type="cofactor">
    <cofactor evidence="1">
        <name>Mg(2+)</name>
        <dbReference type="ChEBI" id="CHEBI:18420"/>
    </cofactor>
</comment>
<feature type="domain" description="Mur ligase central" evidence="13">
    <location>
        <begin position="45"/>
        <end position="270"/>
    </location>
</feature>
<keyword evidence="5" id="KW-0479">Metal-binding</keyword>
<dbReference type="SUPFAM" id="SSF53244">
    <property type="entry name" value="MurD-like peptide ligases, peptide-binding domain"/>
    <property type="match status" value="1"/>
</dbReference>
<comment type="similarity">
    <text evidence="2 11">Belongs to the folylpolyglutamate synthase family.</text>
</comment>
<evidence type="ECO:0000256" key="5">
    <source>
        <dbReference type="ARBA" id="ARBA00022723"/>
    </source>
</evidence>
<evidence type="ECO:0000256" key="1">
    <source>
        <dbReference type="ARBA" id="ARBA00001946"/>
    </source>
</evidence>
<evidence type="ECO:0000256" key="3">
    <source>
        <dbReference type="ARBA" id="ARBA00013025"/>
    </source>
</evidence>
<dbReference type="GO" id="GO:0005524">
    <property type="term" value="F:ATP binding"/>
    <property type="evidence" value="ECO:0007669"/>
    <property type="project" value="UniProtKB-KW"/>
</dbReference>
<feature type="domain" description="Mur ligase C-terminal" evidence="12">
    <location>
        <begin position="292"/>
        <end position="411"/>
    </location>
</feature>
<dbReference type="AlphaFoldDB" id="A0A2N5ZLJ4"/>
<dbReference type="Proteomes" id="UP000234857">
    <property type="component" value="Unassembled WGS sequence"/>
</dbReference>
<organism evidence="14 15">
    <name type="scientific">Muiribacterium halophilum</name>
    <dbReference type="NCBI Taxonomy" id="2053465"/>
    <lineage>
        <taxon>Bacteria</taxon>
        <taxon>Candidatus Muiribacteriota</taxon>
        <taxon>Candidatus Muiribacteriia</taxon>
        <taxon>Candidatus Muiribacteriales</taxon>
        <taxon>Candidatus Muiribacteriaceae</taxon>
        <taxon>Candidatus Muiribacterium</taxon>
    </lineage>
</organism>